<evidence type="ECO:0000313" key="2">
    <source>
        <dbReference type="EMBL" id="MXP79200.1"/>
    </source>
</evidence>
<dbReference type="Proteomes" id="UP000460412">
    <property type="component" value="Unassembled WGS sequence"/>
</dbReference>
<reference evidence="2 3" key="1">
    <citation type="submission" date="2019-12" db="EMBL/GenBank/DDBJ databases">
        <title>Sporaefaciens musculi gen. nov., sp. nov., a novel bacterium isolated from the caecum of an obese mouse.</title>
        <authorList>
            <person name="Rasmussen T.S."/>
            <person name="Streidl T."/>
            <person name="Hitch T.C.A."/>
            <person name="Wortmann E."/>
            <person name="Deptula P."/>
            <person name="Hansen M."/>
            <person name="Nielsen D.S."/>
            <person name="Clavel T."/>
            <person name="Vogensen F.K."/>
        </authorList>
    </citation>
    <scope>NUCLEOTIDE SEQUENCE [LARGE SCALE GENOMIC DNA]</scope>
    <source>
        <strain evidence="2 3">WCA-9-b2</strain>
        <plasmid evidence="2">unnamed</plasmid>
    </source>
</reference>
<geneLocation type="plasmid" evidence="2">
    <name>unnamed</name>
</geneLocation>
<keyword evidence="3" id="KW-1185">Reference proteome</keyword>
<gene>
    <name evidence="2" type="ORF">GN277_29025</name>
</gene>
<feature type="transmembrane region" description="Helical" evidence="1">
    <location>
        <begin position="12"/>
        <end position="33"/>
    </location>
</feature>
<keyword evidence="1" id="KW-1133">Transmembrane helix</keyword>
<keyword evidence="2" id="KW-0614">Plasmid</keyword>
<protein>
    <submittedName>
        <fullName evidence="2">Uncharacterized protein</fullName>
    </submittedName>
</protein>
<proteinExistence type="predicted"/>
<name>A0A7X3MMQ0_9FIRM</name>
<evidence type="ECO:0000256" key="1">
    <source>
        <dbReference type="SAM" id="Phobius"/>
    </source>
</evidence>
<evidence type="ECO:0000313" key="3">
    <source>
        <dbReference type="Proteomes" id="UP000460412"/>
    </source>
</evidence>
<dbReference type="EMBL" id="WUQX01000003">
    <property type="protein sequence ID" value="MXP79200.1"/>
    <property type="molecule type" value="Genomic_DNA"/>
</dbReference>
<sequence length="341" mass="39213">MQIINDLVRNIQMIAAAVIIILLLFGGIGVYLFRTRKTAAAEKEVDYSEFRRKDVMEYVKLDDVAEDMLVSDNGRRFIAAIKCQGFSFADAEVEEKLQTIRGYVTFFNVLDNNPIQYRQSARDVNLDGLIKDYQEQAARLQERRFSLNLDYTDTKEESEAPDLLAEDYNIYYEKLKQMQRELISLGYQIDQLNAQIQYMTAISGENAEAKREEIYVFDWQYNAVDFSSQTLEEQEVYQRAEAQLKEKASAYITALRNCGVHAKRMTGVELLEEIRRYTHPVSAAKGTVEDIVQSAYDSICVSSDSLKELEEAANRKIVEKIVQEVRTDAGRRQSHARITNP</sequence>
<keyword evidence="1" id="KW-0812">Transmembrane</keyword>
<comment type="caution">
    <text evidence="2">The sequence shown here is derived from an EMBL/GenBank/DDBJ whole genome shotgun (WGS) entry which is preliminary data.</text>
</comment>
<accession>A0A7X3MMQ0</accession>
<keyword evidence="1" id="KW-0472">Membrane</keyword>
<dbReference type="RefSeq" id="WP_159757934.1">
    <property type="nucleotide sequence ID" value="NZ_WUQX01000003.1"/>
</dbReference>
<dbReference type="AlphaFoldDB" id="A0A7X3MMQ0"/>
<organism evidence="2 3">
    <name type="scientific">Sporofaciens musculi</name>
    <dbReference type="NCBI Taxonomy" id="2681861"/>
    <lineage>
        <taxon>Bacteria</taxon>
        <taxon>Bacillati</taxon>
        <taxon>Bacillota</taxon>
        <taxon>Clostridia</taxon>
        <taxon>Lachnospirales</taxon>
        <taxon>Lachnospiraceae</taxon>
        <taxon>Sporofaciens</taxon>
    </lineage>
</organism>